<keyword evidence="4" id="KW-1185">Reference proteome</keyword>
<organism evidence="3 4">
    <name type="scientific">Umbra pygmaea</name>
    <name type="common">Eastern mudminnow</name>
    <dbReference type="NCBI Taxonomy" id="75934"/>
    <lineage>
        <taxon>Eukaryota</taxon>
        <taxon>Metazoa</taxon>
        <taxon>Chordata</taxon>
        <taxon>Craniata</taxon>
        <taxon>Vertebrata</taxon>
        <taxon>Euteleostomi</taxon>
        <taxon>Actinopterygii</taxon>
        <taxon>Neopterygii</taxon>
        <taxon>Teleostei</taxon>
        <taxon>Protacanthopterygii</taxon>
        <taxon>Esociformes</taxon>
        <taxon>Umbridae</taxon>
        <taxon>Umbra</taxon>
    </lineage>
</organism>
<evidence type="ECO:0000256" key="1">
    <source>
        <dbReference type="SAM" id="MobiDB-lite"/>
    </source>
</evidence>
<name>A0ABD0WSX9_UMBPY</name>
<feature type="compositionally biased region" description="Low complexity" evidence="1">
    <location>
        <begin position="114"/>
        <end position="131"/>
    </location>
</feature>
<gene>
    <name evidence="3" type="ORF">UPYG_G00191650</name>
</gene>
<dbReference type="EMBL" id="JAGEUA010000005">
    <property type="protein sequence ID" value="KAL0979924.1"/>
    <property type="molecule type" value="Genomic_DNA"/>
</dbReference>
<feature type="region of interest" description="Disordered" evidence="1">
    <location>
        <begin position="88"/>
        <end position="131"/>
    </location>
</feature>
<dbReference type="AlphaFoldDB" id="A0ABD0WSX9"/>
<dbReference type="InterPro" id="IPR023334">
    <property type="entry name" value="REKLES_domain"/>
</dbReference>
<evidence type="ECO:0000313" key="3">
    <source>
        <dbReference type="EMBL" id="KAL0979924.1"/>
    </source>
</evidence>
<sequence length="131" mass="14278">MRMMAEEQQRLMQHALQQNLFAMATQLPINIQLNNRDDRIKDDRQETALNLSASGISSINMSIEINGVVYTGVLFARKPSLPVMLAAHRAQNHSSQEKTGPDVINASSGQLHPSRSSSSTSSIHGHGSSSP</sequence>
<dbReference type="Proteomes" id="UP001557470">
    <property type="component" value="Unassembled WGS sequence"/>
</dbReference>
<accession>A0ABD0WSX9</accession>
<feature type="domain" description="REKLES" evidence="2">
    <location>
        <begin position="1"/>
        <end position="81"/>
    </location>
</feature>
<dbReference type="PROSITE" id="PS51486">
    <property type="entry name" value="REKLES"/>
    <property type="match status" value="1"/>
</dbReference>
<comment type="caution">
    <text evidence="3">The sequence shown here is derived from an EMBL/GenBank/DDBJ whole genome shotgun (WGS) entry which is preliminary data.</text>
</comment>
<proteinExistence type="predicted"/>
<evidence type="ECO:0000259" key="2">
    <source>
        <dbReference type="PROSITE" id="PS51486"/>
    </source>
</evidence>
<protein>
    <recommendedName>
        <fullName evidence="2">REKLES domain-containing protein</fullName>
    </recommendedName>
</protein>
<reference evidence="3 4" key="1">
    <citation type="submission" date="2024-06" db="EMBL/GenBank/DDBJ databases">
        <authorList>
            <person name="Pan Q."/>
            <person name="Wen M."/>
            <person name="Jouanno E."/>
            <person name="Zahm M."/>
            <person name="Klopp C."/>
            <person name="Cabau C."/>
            <person name="Louis A."/>
            <person name="Berthelot C."/>
            <person name="Parey E."/>
            <person name="Roest Crollius H."/>
            <person name="Montfort J."/>
            <person name="Robinson-Rechavi M."/>
            <person name="Bouchez O."/>
            <person name="Lampietro C."/>
            <person name="Lopez Roques C."/>
            <person name="Donnadieu C."/>
            <person name="Postlethwait J."/>
            <person name="Bobe J."/>
            <person name="Verreycken H."/>
            <person name="Guiguen Y."/>
        </authorList>
    </citation>
    <scope>NUCLEOTIDE SEQUENCE [LARGE SCALE GENOMIC DNA]</scope>
    <source>
        <strain evidence="3">Up_M1</strain>
        <tissue evidence="3">Testis</tissue>
    </source>
</reference>
<evidence type="ECO:0000313" key="4">
    <source>
        <dbReference type="Proteomes" id="UP001557470"/>
    </source>
</evidence>